<comment type="subcellular location">
    <subcellularLocation>
        <location evidence="1">Membrane</location>
    </subcellularLocation>
</comment>
<dbReference type="PANTHER" id="PTHR27008:SF583">
    <property type="entry name" value="LRR RECEPTOR-LIKE SERINE_THREONINE-PROTEIN KINASE FLS2"/>
    <property type="match status" value="1"/>
</dbReference>
<dbReference type="AlphaFoldDB" id="A0A1U8JBU7"/>
<dbReference type="KEGG" id="ghi:107904335"/>
<evidence type="ECO:0000256" key="1">
    <source>
        <dbReference type="ARBA" id="ARBA00004370"/>
    </source>
</evidence>
<proteinExistence type="inferred from homology"/>
<evidence type="ECO:0000256" key="13">
    <source>
        <dbReference type="ARBA" id="ARBA00023136"/>
    </source>
</evidence>
<evidence type="ECO:0000256" key="15">
    <source>
        <dbReference type="SAM" id="Phobius"/>
    </source>
</evidence>
<evidence type="ECO:0000256" key="3">
    <source>
        <dbReference type="ARBA" id="ARBA00022527"/>
    </source>
</evidence>
<reference evidence="18" key="1">
    <citation type="journal article" date="2020" name="Nat. Genet.">
        <title>Genomic diversifications of five Gossypium allopolyploid species and their impact on cotton improvement.</title>
        <authorList>
            <person name="Chen Z.J."/>
            <person name="Sreedasyam A."/>
            <person name="Ando A."/>
            <person name="Song Q."/>
            <person name="De Santiago L.M."/>
            <person name="Hulse-Kemp A.M."/>
            <person name="Ding M."/>
            <person name="Ye W."/>
            <person name="Kirkbride R.C."/>
            <person name="Jenkins J."/>
            <person name="Plott C."/>
            <person name="Lovell J."/>
            <person name="Lin Y.M."/>
            <person name="Vaughn R."/>
            <person name="Liu B."/>
            <person name="Simpson S."/>
            <person name="Scheffler B.E."/>
            <person name="Wen L."/>
            <person name="Saski C.A."/>
            <person name="Grover C.E."/>
            <person name="Hu G."/>
            <person name="Conover J.L."/>
            <person name="Carlson J.W."/>
            <person name="Shu S."/>
            <person name="Boston L.B."/>
            <person name="Williams M."/>
            <person name="Peterson D.G."/>
            <person name="McGee K."/>
            <person name="Jones D.C."/>
            <person name="Wendel J.F."/>
            <person name="Stelly D.M."/>
            <person name="Grimwood J."/>
            <person name="Schmutz J."/>
        </authorList>
    </citation>
    <scope>NUCLEOTIDE SEQUENCE [LARGE SCALE GENOMIC DNA]</scope>
    <source>
        <strain evidence="18">cv. TM-1</strain>
    </source>
</reference>
<sequence>MSNFHFLSSALMFFHCFMVSYAVTTRNLTTDQSVLLEFKHQINDPYGILIDNWTTSHSFCNWIGVTCGARHNRIVALNLPNMNLTGTIPPELGNLSFLASLNLSGNGFHGDLPGELGHLSRLKLVDLSFNFFTGKIPSSFGRLNQVSDLVLSNNNLTGAIPHEISNLLNMRTLDLVSNKLYGPIPSSIYNISSLRKISLSLNSLSGKIPDDMCHHLPNLEALYLGTNELSGQIPATIDECRNLQGLLLDYNQLSGSIPRRIGNLTALTELYLGGNNLEGEIPWEIGNLLNLEIFFAVDMRLTGLIPTSIGNLTKLREIYLGPNFLEGEIPWEIGNIHSLEIFSAPNMSLNGEIPHSILNGSSLKAIYVMLNHLSGKLPDIRSDSNLEELHLWGNNLSGNIPESISNVSKLRNIALMANSFSGHIPNSLGNLKFLEELRLWKNKLTIETNSNGEWSFFASLLNCKYLKVLDLSVNPLKGVLPTSISNLSQTLQVFSCADCRIEGTIPMEIGSLNNAIILELTNNELIGSIPTTIGGLTNLQYLGLSGNKLQGSIPHDLCGLKGLYELSLDDNELDGPLPPCLGELTSMRKLHLSFNKLHSSIPFSLWSLKDILKVDLSSNYFNGSLPLEIGKLSVLQHLDLSMNSLSNDIPSTIGNLRDLQVLALSSNRFHGLIPTSISDLVSLESLDLSENNLSGVIPKSLEGLRHLKKFNVSLNRLEGEIPSGGPFANFTSQSFMKNYALCGSPRLQVSPCKSNSHRNSKKTLLHVLRYVLPIVASIIIVITLIFVCTPFKKKRKSTNSTTIEDSFPLKEWKRISYDQLSKATDGFSGGNMLGSGSFGTVYKGILFDETEVAIKVFNLQLEGAFRSFDVECEVMSKIIHRNLVKVITCCSSTTDFKALVLELMPNGSLDQWLYSNNHFLDILQRINIMIDVASALEYLHSGYSTPLIHCDLKPSNVLLDKDMIAHVGDFGIAKLLGEGDSMKQTMTLATIGYMAPEYGSAGIISVKSDVYSYGILLMETFTRKKPTDEIFAGEMSMKHWVKTSLGNGIIGAGDSGLLEEDDKYFVVKANCISSIMKLALDCSAELPEDRTDMNNVLSILKNIKRKFINDIEDD</sequence>
<feature type="binding site" evidence="14">
    <location>
        <position position="855"/>
    </location>
    <ligand>
        <name>ATP</name>
        <dbReference type="ChEBI" id="CHEBI:30616"/>
    </ligand>
</feature>
<dbReference type="SUPFAM" id="SSF56112">
    <property type="entry name" value="Protein kinase-like (PK-like)"/>
    <property type="match status" value="1"/>
</dbReference>
<dbReference type="PANTHER" id="PTHR27008">
    <property type="entry name" value="OS04G0122200 PROTEIN"/>
    <property type="match status" value="1"/>
</dbReference>
<feature type="transmembrane region" description="Helical" evidence="15">
    <location>
        <begin position="767"/>
        <end position="787"/>
    </location>
</feature>
<keyword evidence="4" id="KW-0433">Leucine-rich repeat</keyword>
<keyword evidence="3" id="KW-0723">Serine/threonine-protein kinase</keyword>
<keyword evidence="8" id="KW-0677">Repeat</keyword>
<comment type="similarity">
    <text evidence="2">Belongs to the protein kinase superfamily. Ser/Thr protein kinase family.</text>
</comment>
<dbReference type="SMART" id="SM00220">
    <property type="entry name" value="S_TKc"/>
    <property type="match status" value="1"/>
</dbReference>
<evidence type="ECO:0000256" key="5">
    <source>
        <dbReference type="ARBA" id="ARBA00022679"/>
    </source>
</evidence>
<name>A0A1U8JBU7_GOSHI</name>
<dbReference type="Gene3D" id="3.30.200.20">
    <property type="entry name" value="Phosphorylase Kinase, domain 1"/>
    <property type="match status" value="1"/>
</dbReference>
<evidence type="ECO:0000256" key="10">
    <source>
        <dbReference type="ARBA" id="ARBA00022777"/>
    </source>
</evidence>
<dbReference type="InterPro" id="IPR001245">
    <property type="entry name" value="Ser-Thr/Tyr_kinase_cat_dom"/>
</dbReference>
<keyword evidence="9 14" id="KW-0547">Nucleotide-binding</keyword>
<dbReference type="Pfam" id="PF08263">
    <property type="entry name" value="LRRNT_2"/>
    <property type="match status" value="1"/>
</dbReference>
<dbReference type="Pfam" id="PF23598">
    <property type="entry name" value="LRR_14"/>
    <property type="match status" value="1"/>
</dbReference>
<keyword evidence="12 15" id="KW-1133">Transmembrane helix</keyword>
<dbReference type="Gene3D" id="3.80.10.10">
    <property type="entry name" value="Ribonuclease Inhibitor"/>
    <property type="match status" value="3"/>
</dbReference>
<dbReference type="Proteomes" id="UP000818029">
    <property type="component" value="Chromosome A05"/>
</dbReference>
<protein>
    <submittedName>
        <fullName evidence="19">Probable LRR receptor-like serine/threonine-protein kinase At3g47570 isoform X1</fullName>
    </submittedName>
</protein>
<evidence type="ECO:0000256" key="16">
    <source>
        <dbReference type="SAM" id="SignalP"/>
    </source>
</evidence>
<evidence type="ECO:0000256" key="6">
    <source>
        <dbReference type="ARBA" id="ARBA00022692"/>
    </source>
</evidence>
<dbReference type="SMART" id="SM00365">
    <property type="entry name" value="LRR_SD22"/>
    <property type="match status" value="9"/>
</dbReference>
<feature type="signal peptide" evidence="16">
    <location>
        <begin position="1"/>
        <end position="22"/>
    </location>
</feature>
<dbReference type="SUPFAM" id="SSF52047">
    <property type="entry name" value="RNI-like"/>
    <property type="match status" value="1"/>
</dbReference>
<dbReference type="GO" id="GO:0005886">
    <property type="term" value="C:plasma membrane"/>
    <property type="evidence" value="ECO:0007669"/>
    <property type="project" value="UniProtKB-SubCell"/>
</dbReference>
<keyword evidence="13 15" id="KW-0472">Membrane</keyword>
<dbReference type="PROSITE" id="PS00108">
    <property type="entry name" value="PROTEIN_KINASE_ST"/>
    <property type="match status" value="1"/>
</dbReference>
<keyword evidence="18" id="KW-1185">Reference proteome</keyword>
<dbReference type="Pfam" id="PF13855">
    <property type="entry name" value="LRR_8"/>
    <property type="match status" value="2"/>
</dbReference>
<keyword evidence="11 14" id="KW-0067">ATP-binding</keyword>
<dbReference type="STRING" id="3635.A0A1U8JBU7"/>
<dbReference type="InterPro" id="IPR017441">
    <property type="entry name" value="Protein_kinase_ATP_BS"/>
</dbReference>
<dbReference type="PROSITE" id="PS00107">
    <property type="entry name" value="PROTEIN_KINASE_ATP"/>
    <property type="match status" value="1"/>
</dbReference>
<dbReference type="Pfam" id="PF07714">
    <property type="entry name" value="PK_Tyr_Ser-Thr"/>
    <property type="match status" value="1"/>
</dbReference>
<evidence type="ECO:0000256" key="7">
    <source>
        <dbReference type="ARBA" id="ARBA00022729"/>
    </source>
</evidence>
<keyword evidence="10" id="KW-0418">Kinase</keyword>
<dbReference type="SMR" id="A0A1U8JBU7"/>
<evidence type="ECO:0000256" key="11">
    <source>
        <dbReference type="ARBA" id="ARBA00022840"/>
    </source>
</evidence>
<dbReference type="InterPro" id="IPR008271">
    <property type="entry name" value="Ser/Thr_kinase_AS"/>
</dbReference>
<dbReference type="InterPro" id="IPR011009">
    <property type="entry name" value="Kinase-like_dom_sf"/>
</dbReference>
<dbReference type="PROSITE" id="PS50011">
    <property type="entry name" value="PROTEIN_KINASE_DOM"/>
    <property type="match status" value="1"/>
</dbReference>
<dbReference type="InterPro" id="IPR001611">
    <property type="entry name" value="Leu-rich_rpt"/>
</dbReference>
<dbReference type="GeneID" id="107904335"/>
<dbReference type="InterPro" id="IPR000719">
    <property type="entry name" value="Prot_kinase_dom"/>
</dbReference>
<dbReference type="GO" id="GO:0005524">
    <property type="term" value="F:ATP binding"/>
    <property type="evidence" value="ECO:0007669"/>
    <property type="project" value="UniProtKB-UniRule"/>
</dbReference>
<gene>
    <name evidence="19" type="primary">LOC107904335</name>
</gene>
<dbReference type="RefSeq" id="XP_016686163.2">
    <property type="nucleotide sequence ID" value="XM_016830674.2"/>
</dbReference>
<dbReference type="InterPro" id="IPR032675">
    <property type="entry name" value="LRR_dom_sf"/>
</dbReference>
<evidence type="ECO:0000256" key="9">
    <source>
        <dbReference type="ARBA" id="ARBA00022741"/>
    </source>
</evidence>
<keyword evidence="6 15" id="KW-0812">Transmembrane</keyword>
<evidence type="ECO:0000313" key="19">
    <source>
        <dbReference type="RefSeq" id="XP_016686163.2"/>
    </source>
</evidence>
<keyword evidence="7 16" id="KW-0732">Signal</keyword>
<dbReference type="InterPro" id="IPR055414">
    <property type="entry name" value="LRR_R13L4/SHOC2-like"/>
</dbReference>
<dbReference type="InterPro" id="IPR013210">
    <property type="entry name" value="LRR_N_plant-typ"/>
</dbReference>
<reference evidence="19" key="2">
    <citation type="submission" date="2025-08" db="UniProtKB">
        <authorList>
            <consortium name="RefSeq"/>
        </authorList>
    </citation>
    <scope>IDENTIFICATION</scope>
</reference>
<evidence type="ECO:0000256" key="12">
    <source>
        <dbReference type="ARBA" id="ARBA00022989"/>
    </source>
</evidence>
<dbReference type="InterPro" id="IPR003591">
    <property type="entry name" value="Leu-rich_rpt_typical-subtyp"/>
</dbReference>
<evidence type="ECO:0000256" key="2">
    <source>
        <dbReference type="ARBA" id="ARBA00008684"/>
    </source>
</evidence>
<evidence type="ECO:0000313" key="18">
    <source>
        <dbReference type="Proteomes" id="UP000818029"/>
    </source>
</evidence>
<dbReference type="Pfam" id="PF00560">
    <property type="entry name" value="LRR_1"/>
    <property type="match status" value="4"/>
</dbReference>
<evidence type="ECO:0000259" key="17">
    <source>
        <dbReference type="PROSITE" id="PS50011"/>
    </source>
</evidence>
<dbReference type="Gene3D" id="1.10.510.10">
    <property type="entry name" value="Transferase(Phosphotransferase) domain 1"/>
    <property type="match status" value="1"/>
</dbReference>
<evidence type="ECO:0000256" key="8">
    <source>
        <dbReference type="ARBA" id="ARBA00022737"/>
    </source>
</evidence>
<feature type="chain" id="PRO_5046844881" evidence="16">
    <location>
        <begin position="23"/>
        <end position="1114"/>
    </location>
</feature>
<dbReference type="GO" id="GO:0004674">
    <property type="term" value="F:protein serine/threonine kinase activity"/>
    <property type="evidence" value="ECO:0007669"/>
    <property type="project" value="UniProtKB-KW"/>
</dbReference>
<keyword evidence="5" id="KW-0808">Transferase</keyword>
<evidence type="ECO:0000256" key="4">
    <source>
        <dbReference type="ARBA" id="ARBA00022614"/>
    </source>
</evidence>
<accession>A0A1U8JBU7</accession>
<organism evidence="18 19">
    <name type="scientific">Gossypium hirsutum</name>
    <name type="common">Upland cotton</name>
    <name type="synonym">Gossypium mexicanum</name>
    <dbReference type="NCBI Taxonomy" id="3635"/>
    <lineage>
        <taxon>Eukaryota</taxon>
        <taxon>Viridiplantae</taxon>
        <taxon>Streptophyta</taxon>
        <taxon>Embryophyta</taxon>
        <taxon>Tracheophyta</taxon>
        <taxon>Spermatophyta</taxon>
        <taxon>Magnoliopsida</taxon>
        <taxon>eudicotyledons</taxon>
        <taxon>Gunneridae</taxon>
        <taxon>Pentapetalae</taxon>
        <taxon>rosids</taxon>
        <taxon>malvids</taxon>
        <taxon>Malvales</taxon>
        <taxon>Malvaceae</taxon>
        <taxon>Malvoideae</taxon>
        <taxon>Gossypium</taxon>
    </lineage>
</organism>
<dbReference type="SMART" id="SM00369">
    <property type="entry name" value="LRR_TYP"/>
    <property type="match status" value="9"/>
</dbReference>
<evidence type="ECO:0000256" key="14">
    <source>
        <dbReference type="PROSITE-ProRule" id="PRU10141"/>
    </source>
</evidence>
<dbReference type="PaxDb" id="3635-A0A1U8JBU7"/>
<dbReference type="InterPro" id="IPR051809">
    <property type="entry name" value="Plant_receptor-like_S/T_kinase"/>
</dbReference>
<dbReference type="SUPFAM" id="SSF52058">
    <property type="entry name" value="L domain-like"/>
    <property type="match status" value="1"/>
</dbReference>
<feature type="domain" description="Protein kinase" evidence="17">
    <location>
        <begin position="827"/>
        <end position="1108"/>
    </location>
</feature>